<dbReference type="Pfam" id="PF13468">
    <property type="entry name" value="Glyoxalase_3"/>
    <property type="match status" value="1"/>
</dbReference>
<dbReference type="Gene3D" id="3.10.180.10">
    <property type="entry name" value="2,3-Dihydroxybiphenyl 1,2-Dioxygenase, domain 1"/>
    <property type="match status" value="1"/>
</dbReference>
<proteinExistence type="predicted"/>
<feature type="domain" description="Glyoxalase-like" evidence="1">
    <location>
        <begin position="4"/>
        <end position="66"/>
    </location>
</feature>
<accession>A0A6L8MJJ3</accession>
<dbReference type="InterPro" id="IPR029068">
    <property type="entry name" value="Glyas_Bleomycin-R_OHBP_Dase"/>
</dbReference>
<dbReference type="Proteomes" id="UP000474565">
    <property type="component" value="Unassembled WGS sequence"/>
</dbReference>
<organism evidence="2 3">
    <name type="scientific">Duganella lactea</name>
    <dbReference type="NCBI Taxonomy" id="2692173"/>
    <lineage>
        <taxon>Bacteria</taxon>
        <taxon>Pseudomonadati</taxon>
        <taxon>Pseudomonadota</taxon>
        <taxon>Betaproteobacteria</taxon>
        <taxon>Burkholderiales</taxon>
        <taxon>Oxalobacteraceae</taxon>
        <taxon>Telluria group</taxon>
        <taxon>Duganella</taxon>
    </lineage>
</organism>
<evidence type="ECO:0000259" key="1">
    <source>
        <dbReference type="Pfam" id="PF13468"/>
    </source>
</evidence>
<sequence length="204" mass="21745">MKPDHIFIRATPGAPEAEALRAFGLTEGSGNVHPGQGTANRRFFFANAFLELLWIADAAEVASPLTAPTTLGERLCADSAASPFGICFRDAGTPAFPVFDYQPSYLPPGMSIGIASEAPLSEPMWFYLAGGKSLPPPPDHAAGLNRISAVRCTLPAVAALSAAALGSDVTFAEGKEHLLEISFDDEMRGLTHDFRPILPLIFRY</sequence>
<reference evidence="2 3" key="1">
    <citation type="submission" date="2019-12" db="EMBL/GenBank/DDBJ databases">
        <title>Novel species isolated from a subtropical stream in China.</title>
        <authorList>
            <person name="Lu H."/>
        </authorList>
    </citation>
    <scope>NUCLEOTIDE SEQUENCE [LARGE SCALE GENOMIC DNA]</scope>
    <source>
        <strain evidence="2 3">FT50W</strain>
    </source>
</reference>
<dbReference type="AlphaFoldDB" id="A0A6L8MJJ3"/>
<dbReference type="EMBL" id="WWCP01000010">
    <property type="protein sequence ID" value="MYM82401.1"/>
    <property type="molecule type" value="Genomic_DNA"/>
</dbReference>
<gene>
    <name evidence="2" type="ORF">GTP44_10605</name>
</gene>
<protein>
    <submittedName>
        <fullName evidence="2">Glyoxalase-like domain protein</fullName>
    </submittedName>
</protein>
<dbReference type="RefSeq" id="WP_161019396.1">
    <property type="nucleotide sequence ID" value="NZ_WWCP01000010.1"/>
</dbReference>
<evidence type="ECO:0000313" key="3">
    <source>
        <dbReference type="Proteomes" id="UP000474565"/>
    </source>
</evidence>
<comment type="caution">
    <text evidence="2">The sequence shown here is derived from an EMBL/GenBank/DDBJ whole genome shotgun (WGS) entry which is preliminary data.</text>
</comment>
<name>A0A6L8MJJ3_9BURK</name>
<dbReference type="InterPro" id="IPR025870">
    <property type="entry name" value="Glyoxalase-like_dom"/>
</dbReference>
<evidence type="ECO:0000313" key="2">
    <source>
        <dbReference type="EMBL" id="MYM82401.1"/>
    </source>
</evidence>